<dbReference type="PROSITE" id="PS50977">
    <property type="entry name" value="HTH_TETR_2"/>
    <property type="match status" value="1"/>
</dbReference>
<gene>
    <name evidence="6" type="ORF">HKB21_17590</name>
</gene>
<evidence type="ECO:0000256" key="1">
    <source>
        <dbReference type="ARBA" id="ARBA00023015"/>
    </source>
</evidence>
<evidence type="ECO:0000256" key="4">
    <source>
        <dbReference type="PROSITE-ProRule" id="PRU00335"/>
    </source>
</evidence>
<dbReference type="Gene3D" id="1.10.357.10">
    <property type="entry name" value="Tetracycline Repressor, domain 2"/>
    <property type="match status" value="1"/>
</dbReference>
<comment type="caution">
    <text evidence="6">The sequence shown here is derived from an EMBL/GenBank/DDBJ whole genome shotgun (WGS) entry which is preliminary data.</text>
</comment>
<feature type="DNA-binding region" description="H-T-H motif" evidence="4">
    <location>
        <begin position="25"/>
        <end position="44"/>
    </location>
</feature>
<evidence type="ECO:0000256" key="3">
    <source>
        <dbReference type="ARBA" id="ARBA00023163"/>
    </source>
</evidence>
<evidence type="ECO:0000256" key="2">
    <source>
        <dbReference type="ARBA" id="ARBA00023125"/>
    </source>
</evidence>
<dbReference type="InterPro" id="IPR001647">
    <property type="entry name" value="HTH_TetR"/>
</dbReference>
<proteinExistence type="predicted"/>
<dbReference type="PANTHER" id="PTHR47506:SF1">
    <property type="entry name" value="HTH-TYPE TRANSCRIPTIONAL REGULATOR YJDC"/>
    <property type="match status" value="1"/>
</dbReference>
<dbReference type="SUPFAM" id="SSF46689">
    <property type="entry name" value="Homeodomain-like"/>
    <property type="match status" value="1"/>
</dbReference>
<accession>A0A072FBZ5</accession>
<dbReference type="InterPro" id="IPR009057">
    <property type="entry name" value="Homeodomain-like_sf"/>
</dbReference>
<keyword evidence="3" id="KW-0804">Transcription</keyword>
<keyword evidence="1" id="KW-0805">Transcription regulation</keyword>
<dbReference type="Proteomes" id="UP000555836">
    <property type="component" value="Unassembled WGS sequence"/>
</dbReference>
<feature type="domain" description="HTH tetR-type" evidence="5">
    <location>
        <begin position="2"/>
        <end position="62"/>
    </location>
</feature>
<dbReference type="RefSeq" id="WP_015313610.1">
    <property type="nucleotide sequence ID" value="NZ_CAMFGX010000223.1"/>
</dbReference>
<evidence type="ECO:0000259" key="5">
    <source>
        <dbReference type="PROSITE" id="PS50977"/>
    </source>
</evidence>
<evidence type="ECO:0000313" key="6">
    <source>
        <dbReference type="EMBL" id="NMU27420.1"/>
    </source>
</evidence>
<reference evidence="6 7" key="1">
    <citation type="submission" date="2020-04" db="EMBL/GenBank/DDBJ databases">
        <title>Whole-genome sequencing of Vibrio spp. from China reveals different genetic environments of blaCTX-M-14 among diverse lineages.</title>
        <authorList>
            <person name="Zheng Z."/>
            <person name="Ye L."/>
            <person name="Chen S."/>
        </authorList>
    </citation>
    <scope>NUCLEOTIDE SEQUENCE [LARGE SCALE GENOMIC DNA]</scope>
    <source>
        <strain evidence="6 7">Vb0574</strain>
    </source>
</reference>
<dbReference type="AlphaFoldDB" id="A0A072FBZ5"/>
<name>A0A072FBZ5_VIBPH</name>
<organism evidence="6 7">
    <name type="scientific">Vibrio parahaemolyticus</name>
    <dbReference type="NCBI Taxonomy" id="670"/>
    <lineage>
        <taxon>Bacteria</taxon>
        <taxon>Pseudomonadati</taxon>
        <taxon>Pseudomonadota</taxon>
        <taxon>Gammaproteobacteria</taxon>
        <taxon>Vibrionales</taxon>
        <taxon>Vibrionaceae</taxon>
        <taxon>Vibrio</taxon>
    </lineage>
</organism>
<dbReference type="EMBL" id="JABCLD010001806">
    <property type="protein sequence ID" value="NMU27420.1"/>
    <property type="molecule type" value="Genomic_DNA"/>
</dbReference>
<sequence length="181" mass="20650">MNKKKQLLIDTALSLFYKQGINSIGINEVLKVSGVAKRTLYSHFESKEALILAALEQRHQIFMAWLEEKLSSAQSSTDVIDQLFTALNGWFHGSEEKLGEFRGCFFINTSAEFSDDSGEIATYCRHHKQQVRELIQRYLKSDNTSLLDAICIMKEGAITTAYMTKEYDDVTKKCVEILHKL</sequence>
<protein>
    <submittedName>
        <fullName evidence="6">TetR/AcrR family transcriptional regulator</fullName>
    </submittedName>
</protein>
<evidence type="ECO:0000313" key="7">
    <source>
        <dbReference type="Proteomes" id="UP000555836"/>
    </source>
</evidence>
<keyword evidence="2 4" id="KW-0238">DNA-binding</keyword>
<dbReference type="SUPFAM" id="SSF48498">
    <property type="entry name" value="Tetracyclin repressor-like, C-terminal domain"/>
    <property type="match status" value="1"/>
</dbReference>
<dbReference type="InterPro" id="IPR036271">
    <property type="entry name" value="Tet_transcr_reg_TetR-rel_C_sf"/>
</dbReference>
<dbReference type="GO" id="GO:0003677">
    <property type="term" value="F:DNA binding"/>
    <property type="evidence" value="ECO:0007669"/>
    <property type="project" value="UniProtKB-UniRule"/>
</dbReference>
<dbReference type="PANTHER" id="PTHR47506">
    <property type="entry name" value="TRANSCRIPTIONAL REGULATORY PROTEIN"/>
    <property type="match status" value="1"/>
</dbReference>
<dbReference type="PRINTS" id="PR00455">
    <property type="entry name" value="HTHTETR"/>
</dbReference>
<dbReference type="Pfam" id="PF00440">
    <property type="entry name" value="TetR_N"/>
    <property type="match status" value="1"/>
</dbReference>